<dbReference type="Proteomes" id="UP001232063">
    <property type="component" value="Unassembled WGS sequence"/>
</dbReference>
<keyword evidence="1" id="KW-0812">Transmembrane</keyword>
<comment type="caution">
    <text evidence="2">The sequence shown here is derived from an EMBL/GenBank/DDBJ whole genome shotgun (WGS) entry which is preliminary data.</text>
</comment>
<sequence length="92" mass="9847">MTVLLTIIHFSVMAQDGLAGINEANQRVRSYFDAGTNLMYAIGAILGLIGAVKVYQKWNSGDQDTGKVAAAWFGSCVFLVVVATVIKSFFGV</sequence>
<evidence type="ECO:0000313" key="3">
    <source>
        <dbReference type="Proteomes" id="UP001232063"/>
    </source>
</evidence>
<keyword evidence="3" id="KW-1185">Reference proteome</keyword>
<dbReference type="EMBL" id="JASJOU010000008">
    <property type="protein sequence ID" value="MDJ1503574.1"/>
    <property type="molecule type" value="Genomic_DNA"/>
</dbReference>
<dbReference type="InterPro" id="IPR025408">
    <property type="entry name" value="DUF4134"/>
</dbReference>
<keyword evidence="1" id="KW-1133">Transmembrane helix</keyword>
<feature type="transmembrane region" description="Helical" evidence="1">
    <location>
        <begin position="38"/>
        <end position="56"/>
    </location>
</feature>
<dbReference type="Pfam" id="PF13572">
    <property type="entry name" value="DUF4134"/>
    <property type="match status" value="1"/>
</dbReference>
<feature type="transmembrane region" description="Helical" evidence="1">
    <location>
        <begin position="68"/>
        <end position="90"/>
    </location>
</feature>
<dbReference type="AlphaFoldDB" id="A0AAE3R8U3"/>
<proteinExistence type="predicted"/>
<name>A0AAE3R8U3_9BACT</name>
<reference evidence="2" key="1">
    <citation type="submission" date="2023-05" db="EMBL/GenBank/DDBJ databases">
        <authorList>
            <person name="Zhang X."/>
        </authorList>
    </citation>
    <scope>NUCLEOTIDE SEQUENCE</scope>
    <source>
        <strain evidence="2">BD1B2-1</strain>
    </source>
</reference>
<keyword evidence="1" id="KW-0472">Membrane</keyword>
<dbReference type="RefSeq" id="WP_314514234.1">
    <property type="nucleotide sequence ID" value="NZ_JASJOU010000008.1"/>
</dbReference>
<evidence type="ECO:0000256" key="1">
    <source>
        <dbReference type="SAM" id="Phobius"/>
    </source>
</evidence>
<accession>A0AAE3R8U3</accession>
<gene>
    <name evidence="2" type="ORF">QNI22_23100</name>
</gene>
<protein>
    <submittedName>
        <fullName evidence="2">DUF4134 domain-containing protein</fullName>
    </submittedName>
</protein>
<organism evidence="2 3">
    <name type="scientific">Xanthocytophaga agilis</name>
    <dbReference type="NCBI Taxonomy" id="3048010"/>
    <lineage>
        <taxon>Bacteria</taxon>
        <taxon>Pseudomonadati</taxon>
        <taxon>Bacteroidota</taxon>
        <taxon>Cytophagia</taxon>
        <taxon>Cytophagales</taxon>
        <taxon>Rhodocytophagaceae</taxon>
        <taxon>Xanthocytophaga</taxon>
    </lineage>
</organism>
<evidence type="ECO:0000313" key="2">
    <source>
        <dbReference type="EMBL" id="MDJ1503574.1"/>
    </source>
</evidence>